<comment type="caution">
    <text evidence="2">The sequence shown here is derived from an EMBL/GenBank/DDBJ whole genome shotgun (WGS) entry which is preliminary data.</text>
</comment>
<keyword evidence="3" id="KW-1185">Reference proteome</keyword>
<keyword evidence="1" id="KW-0732">Signal</keyword>
<dbReference type="Proteomes" id="UP000541810">
    <property type="component" value="Unassembled WGS sequence"/>
</dbReference>
<organism evidence="2 3">
    <name type="scientific">Algisphaera agarilytica</name>
    <dbReference type="NCBI Taxonomy" id="1385975"/>
    <lineage>
        <taxon>Bacteria</taxon>
        <taxon>Pseudomonadati</taxon>
        <taxon>Planctomycetota</taxon>
        <taxon>Phycisphaerae</taxon>
        <taxon>Phycisphaerales</taxon>
        <taxon>Phycisphaeraceae</taxon>
        <taxon>Algisphaera</taxon>
    </lineage>
</organism>
<evidence type="ECO:0000313" key="2">
    <source>
        <dbReference type="EMBL" id="MBB6431077.1"/>
    </source>
</evidence>
<evidence type="ECO:0000313" key="3">
    <source>
        <dbReference type="Proteomes" id="UP000541810"/>
    </source>
</evidence>
<dbReference type="PROSITE" id="PS51257">
    <property type="entry name" value="PROKAR_LIPOPROTEIN"/>
    <property type="match status" value="1"/>
</dbReference>
<dbReference type="RefSeq" id="WP_184678573.1">
    <property type="nucleotide sequence ID" value="NZ_JACHGY010000001.1"/>
</dbReference>
<gene>
    <name evidence="2" type="ORF">HNQ40_002883</name>
</gene>
<sequence>MPAICRRSFACLWVLVLALVLAGCYEDEAEVTINADGSGSFVQTILISEQMVVAMMSEDESMGVSSDAPFDVSREELEAKLGDAGKITAFETEDLDDGSMRITVQGTFQDAAVFFGSEYALDSLQLGVEATEDGQAEVIWVAQDESSQNGPSLDQLYGMAKGLKIVRAVNLPSAPVAELGEVVGNRIEWAMDLSDRVALESTKAMIEASDDGVLVASFDPVGIDFGVVEEMPVVEHEASGQDQPAKAAAPVDTSGMEVVINTVGWTRYVTLNENAFAQDHTLSLDMELKWPEGSRPIAVYPATLTSLNDDLGNNLVREVDNTFGQNRSEIWEHSDTQMIRLDADGPDRDARALLGLSGEVRVVTQVNLEAASLDNPTSLVGKAKVGNTTLDGMGFKIKAIKDMSLELTFNEGVEATEVIESLTATLPNGSVVESNGWGGWANNMNYSFPEDVSGMKNLTVNVLTGETVVAVPFSLEKIELP</sequence>
<feature type="signal peptide" evidence="1">
    <location>
        <begin position="1"/>
        <end position="22"/>
    </location>
</feature>
<reference evidence="2 3" key="1">
    <citation type="submission" date="2020-08" db="EMBL/GenBank/DDBJ databases">
        <title>Genomic Encyclopedia of Type Strains, Phase IV (KMG-IV): sequencing the most valuable type-strain genomes for metagenomic binning, comparative biology and taxonomic classification.</title>
        <authorList>
            <person name="Goeker M."/>
        </authorList>
    </citation>
    <scope>NUCLEOTIDE SEQUENCE [LARGE SCALE GENOMIC DNA]</scope>
    <source>
        <strain evidence="2 3">DSM 103725</strain>
    </source>
</reference>
<feature type="chain" id="PRO_5030964445" evidence="1">
    <location>
        <begin position="23"/>
        <end position="481"/>
    </location>
</feature>
<protein>
    <submittedName>
        <fullName evidence="2">Uncharacterized protein</fullName>
    </submittedName>
</protein>
<name>A0A7X0H8M3_9BACT</name>
<accession>A0A7X0H8M3</accession>
<proteinExistence type="predicted"/>
<evidence type="ECO:0000256" key="1">
    <source>
        <dbReference type="SAM" id="SignalP"/>
    </source>
</evidence>
<dbReference type="AlphaFoldDB" id="A0A7X0H8M3"/>
<dbReference type="EMBL" id="JACHGY010000001">
    <property type="protein sequence ID" value="MBB6431077.1"/>
    <property type="molecule type" value="Genomic_DNA"/>
</dbReference>